<name>A0A4V4H3L1_MUSBA</name>
<dbReference type="InterPro" id="IPR036047">
    <property type="entry name" value="F-box-like_dom_sf"/>
</dbReference>
<keyword evidence="3" id="KW-1185">Reference proteome</keyword>
<accession>A0A4V4H3L1</accession>
<dbReference type="EMBL" id="PYDT01000009">
    <property type="protein sequence ID" value="THU48686.1"/>
    <property type="molecule type" value="Genomic_DNA"/>
</dbReference>
<feature type="compositionally biased region" description="Low complexity" evidence="1">
    <location>
        <begin position="20"/>
        <end position="29"/>
    </location>
</feature>
<dbReference type="InterPro" id="IPR011047">
    <property type="entry name" value="Quinoprotein_ADH-like_sf"/>
</dbReference>
<dbReference type="Proteomes" id="UP000317650">
    <property type="component" value="Chromosome 6"/>
</dbReference>
<feature type="region of interest" description="Disordered" evidence="1">
    <location>
        <begin position="1"/>
        <end position="44"/>
    </location>
</feature>
<proteinExistence type="predicted"/>
<protein>
    <recommendedName>
        <fullName evidence="4">F-box domain-containing protein</fullName>
    </recommendedName>
</protein>
<evidence type="ECO:0000313" key="2">
    <source>
        <dbReference type="EMBL" id="THU48686.1"/>
    </source>
</evidence>
<dbReference type="Gene3D" id="2.130.10.10">
    <property type="entry name" value="YVTN repeat-like/Quinoprotein amine dehydrogenase"/>
    <property type="match status" value="2"/>
</dbReference>
<comment type="caution">
    <text evidence="2">The sequence shown here is derived from an EMBL/GenBank/DDBJ whole genome shotgun (WGS) entry which is preliminary data.</text>
</comment>
<dbReference type="PANTHER" id="PTHR19855:SF31">
    <property type="entry name" value="TRANSCRIPTIONAL REGULATOR STERILE APETALA"/>
    <property type="match status" value="1"/>
</dbReference>
<dbReference type="InterPro" id="IPR015943">
    <property type="entry name" value="WD40/YVTN_repeat-like_dom_sf"/>
</dbReference>
<dbReference type="SUPFAM" id="SSF81383">
    <property type="entry name" value="F-box domain"/>
    <property type="match status" value="1"/>
</dbReference>
<dbReference type="AlphaFoldDB" id="A0A4V4H3L1"/>
<dbReference type="Gene3D" id="1.20.1280.50">
    <property type="match status" value="1"/>
</dbReference>
<gene>
    <name evidence="2" type="ORF">C4D60_Mb06t01620</name>
</gene>
<evidence type="ECO:0000256" key="1">
    <source>
        <dbReference type="SAM" id="MobiDB-lite"/>
    </source>
</evidence>
<sequence>MSSSPPERRGRGGEEEGGEDAAAARTRTGVGLGRRRAGDPSSSRLRSADAVWPEHFVEAVAAQVAVDAARSAGRLAAAPAVVSVFQVCSSWRSVSRSELLWKDLCRRVWSRRRRALPSWRDEFIRLHRTAANFRARRSAYSHLLPPSDAAISCRRLALSDHHLAAGFVDGSVRLFDLPSGRALATYSADPHRDRLGRFSQAISGIVLLADDRLAFASQDGDVHMASLGASGSVRRAHVGNLMEDGTLVDFTGNSRWWVGLLAGVPGRSWRVWDAATEQLVFVGGTLTDSDAILGWHMLTDLSRPVVGRAKIVEPGLVVGCTASTMEVMDLDDTGMILNQLQLRHGVVVDSVDASESRVMAVDTRGLAKVWEVPRLQEICRFSTVRRAEGRQQGAAGVQGCMNWGYAVVCSAHGGVRVWDATTGEYLYSFRERIGEAAASAAGDRYVAAWADETGLHLWDFGAL</sequence>
<dbReference type="SUPFAM" id="SSF50998">
    <property type="entry name" value="Quinoprotein alcohol dehydrogenase-like"/>
    <property type="match status" value="1"/>
</dbReference>
<reference evidence="2 3" key="1">
    <citation type="journal article" date="2019" name="Nat. Plants">
        <title>Genome sequencing of Musa balbisiana reveals subgenome evolution and function divergence in polyploid bananas.</title>
        <authorList>
            <person name="Yao X."/>
        </authorList>
    </citation>
    <scope>NUCLEOTIDE SEQUENCE [LARGE SCALE GENOMIC DNA]</scope>
    <source>
        <strain evidence="3">cv. DH-PKW</strain>
        <tissue evidence="2">Leaves</tissue>
    </source>
</reference>
<evidence type="ECO:0008006" key="4">
    <source>
        <dbReference type="Google" id="ProtNLM"/>
    </source>
</evidence>
<evidence type="ECO:0000313" key="3">
    <source>
        <dbReference type="Proteomes" id="UP000317650"/>
    </source>
</evidence>
<feature type="compositionally biased region" description="Basic and acidic residues" evidence="1">
    <location>
        <begin position="1"/>
        <end position="14"/>
    </location>
</feature>
<organism evidence="2 3">
    <name type="scientific">Musa balbisiana</name>
    <name type="common">Banana</name>
    <dbReference type="NCBI Taxonomy" id="52838"/>
    <lineage>
        <taxon>Eukaryota</taxon>
        <taxon>Viridiplantae</taxon>
        <taxon>Streptophyta</taxon>
        <taxon>Embryophyta</taxon>
        <taxon>Tracheophyta</taxon>
        <taxon>Spermatophyta</taxon>
        <taxon>Magnoliopsida</taxon>
        <taxon>Liliopsida</taxon>
        <taxon>Zingiberales</taxon>
        <taxon>Musaceae</taxon>
        <taxon>Musa</taxon>
    </lineage>
</organism>
<dbReference type="PANTHER" id="PTHR19855">
    <property type="entry name" value="WD40 REPEAT PROTEIN 12, 37"/>
    <property type="match status" value="1"/>
</dbReference>